<protein>
    <recommendedName>
        <fullName evidence="4">BrnA antitoxin family protein</fullName>
    </recommendedName>
</protein>
<sequence length="106" mass="11522">MTVSKRNMVPPSADGIGQTDLARLDAHVIQASEYDEIPEITDAMMARAVPGSGHDIARRGRGRPKSEAPKRQVTLRLDGDVIAAMRASGQGWQARANAVLRERFKA</sequence>
<dbReference type="Proteomes" id="UP001055117">
    <property type="component" value="Unassembled WGS sequence"/>
</dbReference>
<comment type="caution">
    <text evidence="2">The sequence shown here is derived from an EMBL/GenBank/DDBJ whole genome shotgun (WGS) entry which is preliminary data.</text>
</comment>
<keyword evidence="3" id="KW-1185">Reference proteome</keyword>
<name>A0ABQ4QI32_9HYPH</name>
<organism evidence="2 3">
    <name type="scientific">Methylobacterium cerastii</name>
    <dbReference type="NCBI Taxonomy" id="932741"/>
    <lineage>
        <taxon>Bacteria</taxon>
        <taxon>Pseudomonadati</taxon>
        <taxon>Pseudomonadota</taxon>
        <taxon>Alphaproteobacteria</taxon>
        <taxon>Hyphomicrobiales</taxon>
        <taxon>Methylobacteriaceae</taxon>
        <taxon>Methylobacterium</taxon>
    </lineage>
</organism>
<dbReference type="InterPro" id="IPR025528">
    <property type="entry name" value="BrnA_antitoxin"/>
</dbReference>
<accession>A0ABQ4QI32</accession>
<evidence type="ECO:0000313" key="3">
    <source>
        <dbReference type="Proteomes" id="UP001055117"/>
    </source>
</evidence>
<feature type="region of interest" description="Disordered" evidence="1">
    <location>
        <begin position="51"/>
        <end position="71"/>
    </location>
</feature>
<gene>
    <name evidence="2" type="ORF">AFCDBAGC_2364</name>
</gene>
<evidence type="ECO:0000313" key="2">
    <source>
        <dbReference type="EMBL" id="GJD44497.1"/>
    </source>
</evidence>
<proteinExistence type="predicted"/>
<evidence type="ECO:0008006" key="4">
    <source>
        <dbReference type="Google" id="ProtNLM"/>
    </source>
</evidence>
<reference evidence="2 3" key="1">
    <citation type="journal article" date="2021" name="Front. Microbiol.">
        <title>Comprehensive Comparative Genomics and Phenotyping of Methylobacterium Species.</title>
        <authorList>
            <person name="Alessa O."/>
            <person name="Ogura Y."/>
            <person name="Fujitani Y."/>
            <person name="Takami H."/>
            <person name="Hayashi T."/>
            <person name="Sahin N."/>
            <person name="Tani A."/>
        </authorList>
    </citation>
    <scope>NUCLEOTIDE SEQUENCE [LARGE SCALE GENOMIC DNA]</scope>
    <source>
        <strain evidence="2 3">DSM 23679</strain>
    </source>
</reference>
<dbReference type="Pfam" id="PF14384">
    <property type="entry name" value="BrnA_antitoxin"/>
    <property type="match status" value="1"/>
</dbReference>
<dbReference type="EMBL" id="BPQG01000034">
    <property type="protein sequence ID" value="GJD44497.1"/>
    <property type="molecule type" value="Genomic_DNA"/>
</dbReference>
<evidence type="ECO:0000256" key="1">
    <source>
        <dbReference type="SAM" id="MobiDB-lite"/>
    </source>
</evidence>